<sequence length="210" mass="22220">MKTSRVTTALLSSIAVAGYGVAAFSYADPAPEAQDSCAAIDRAAHDSAVNMDKIHGIAQTISPALPHPDHPEQETGNVNIIDLFFKARDLSRSLRQSSNELRAAEAGVDLPELRDAADNLAQVNDDTATSFDNASNPLGSRPPMNEMANQMFDTVKGAIQAFQNFNSVYSNHCGEDLMPNYEDQPSADEPAPPADEPAPPAEEAAPAGGN</sequence>
<name>D6Z7J9_SEGRD</name>
<feature type="signal peptide" evidence="2">
    <location>
        <begin position="1"/>
        <end position="27"/>
    </location>
</feature>
<feature type="compositionally biased region" description="Low complexity" evidence="1">
    <location>
        <begin position="201"/>
        <end position="210"/>
    </location>
</feature>
<feature type="chain" id="PRO_5039337987" description="Secreted protein" evidence="2">
    <location>
        <begin position="28"/>
        <end position="210"/>
    </location>
</feature>
<protein>
    <recommendedName>
        <fullName evidence="5">Secreted protein</fullName>
    </recommendedName>
</protein>
<dbReference type="KEGG" id="srt:Srot_1466"/>
<dbReference type="STRING" id="640132.Srot_1466"/>
<dbReference type="EMBL" id="CP001958">
    <property type="protein sequence ID" value="ADG97929.1"/>
    <property type="molecule type" value="Genomic_DNA"/>
</dbReference>
<dbReference type="AlphaFoldDB" id="D6Z7J9"/>
<proteinExistence type="predicted"/>
<evidence type="ECO:0000313" key="4">
    <source>
        <dbReference type="Proteomes" id="UP000002247"/>
    </source>
</evidence>
<accession>D6Z7J9</accession>
<feature type="region of interest" description="Disordered" evidence="1">
    <location>
        <begin position="174"/>
        <end position="210"/>
    </location>
</feature>
<evidence type="ECO:0008006" key="5">
    <source>
        <dbReference type="Google" id="ProtNLM"/>
    </source>
</evidence>
<evidence type="ECO:0000256" key="1">
    <source>
        <dbReference type="SAM" id="MobiDB-lite"/>
    </source>
</evidence>
<evidence type="ECO:0000313" key="3">
    <source>
        <dbReference type="EMBL" id="ADG97929.1"/>
    </source>
</evidence>
<keyword evidence="4" id="KW-1185">Reference proteome</keyword>
<feature type="compositionally biased region" description="Pro residues" evidence="1">
    <location>
        <begin position="190"/>
        <end position="200"/>
    </location>
</feature>
<keyword evidence="2" id="KW-0732">Signal</keyword>
<reference evidence="3 4" key="1">
    <citation type="journal article" date="2010" name="Stand. Genomic Sci.">
        <title>Complete genome sequence of Segniliparus rotundus type strain (CDC 1076).</title>
        <authorList>
            <person name="Sikorski J."/>
            <person name="Lapidus A."/>
            <person name="Copeland A."/>
            <person name="Misra M."/>
            <person name="Glavina Del Rio T."/>
            <person name="Nolan M."/>
            <person name="Lucas S."/>
            <person name="Chen F."/>
            <person name="Tice H."/>
            <person name="Cheng J.F."/>
            <person name="Jando M."/>
            <person name="Schneider S."/>
            <person name="Bruce D."/>
            <person name="Goodwin L."/>
            <person name="Pitluck S."/>
            <person name="Liolios K."/>
            <person name="Mikhailova N."/>
            <person name="Pati A."/>
            <person name="Ivanova N."/>
            <person name="Mavromatis K."/>
            <person name="Chen A."/>
            <person name="Palaniappan K."/>
            <person name="Chertkov O."/>
            <person name="Land M."/>
            <person name="Hauser L."/>
            <person name="Chang Y.J."/>
            <person name="Jeffries C.D."/>
            <person name="Brettin T."/>
            <person name="Detter J.C."/>
            <person name="Han C."/>
            <person name="Rohde M."/>
            <person name="Goker M."/>
            <person name="Bristow J."/>
            <person name="Eisen J.A."/>
            <person name="Markowitz V."/>
            <person name="Hugenholtz P."/>
            <person name="Kyrpides N.C."/>
            <person name="Klenk H.P."/>
        </authorList>
    </citation>
    <scope>NUCLEOTIDE SEQUENCE [LARGE SCALE GENOMIC DNA]</scope>
    <source>
        <strain evidence="4">ATCC BAA-972 / CDC 1076 / CIP 108378 / DSM 44985 / JCM 13578</strain>
    </source>
</reference>
<dbReference type="Proteomes" id="UP000002247">
    <property type="component" value="Chromosome"/>
</dbReference>
<gene>
    <name evidence="3" type="ordered locus">Srot_1466</name>
</gene>
<dbReference type="HOGENOM" id="CLU_1309402_0_0_11"/>
<evidence type="ECO:0000256" key="2">
    <source>
        <dbReference type="SAM" id="SignalP"/>
    </source>
</evidence>
<organism evidence="3 4">
    <name type="scientific">Segniliparus rotundus (strain ATCC BAA-972 / CDC 1076 / CIP 108378 / DSM 44985 / JCM 13578)</name>
    <dbReference type="NCBI Taxonomy" id="640132"/>
    <lineage>
        <taxon>Bacteria</taxon>
        <taxon>Bacillati</taxon>
        <taxon>Actinomycetota</taxon>
        <taxon>Actinomycetes</taxon>
        <taxon>Mycobacteriales</taxon>
        <taxon>Segniliparaceae</taxon>
        <taxon>Segniliparus</taxon>
    </lineage>
</organism>